<dbReference type="RefSeq" id="WP_309864371.1">
    <property type="nucleotide sequence ID" value="NZ_JAVDQG010000003.1"/>
</dbReference>
<evidence type="ECO:0000256" key="1">
    <source>
        <dbReference type="ARBA" id="ARBA00004651"/>
    </source>
</evidence>
<feature type="transmembrane region" description="Helical" evidence="6">
    <location>
        <begin position="387"/>
        <end position="406"/>
    </location>
</feature>
<comment type="subcellular location">
    <subcellularLocation>
        <location evidence="1">Cell membrane</location>
        <topology evidence="1">Multi-pass membrane protein</topology>
    </subcellularLocation>
</comment>
<evidence type="ECO:0000256" key="6">
    <source>
        <dbReference type="SAM" id="Phobius"/>
    </source>
</evidence>
<feature type="transmembrane region" description="Helical" evidence="6">
    <location>
        <begin position="213"/>
        <end position="233"/>
    </location>
</feature>
<feature type="transmembrane region" description="Helical" evidence="6">
    <location>
        <begin position="334"/>
        <end position="356"/>
    </location>
</feature>
<accession>A0ABU1IMZ4</accession>
<protein>
    <submittedName>
        <fullName evidence="7">O-antigen/teichoic acid export membrane protein</fullName>
    </submittedName>
</protein>
<evidence type="ECO:0000256" key="4">
    <source>
        <dbReference type="ARBA" id="ARBA00022989"/>
    </source>
</evidence>
<name>A0ABU1IMZ4_9BACL</name>
<comment type="caution">
    <text evidence="7">The sequence shown here is derived from an EMBL/GenBank/DDBJ whole genome shotgun (WGS) entry which is preliminary data.</text>
</comment>
<feature type="transmembrane region" description="Helical" evidence="6">
    <location>
        <begin position="83"/>
        <end position="103"/>
    </location>
</feature>
<feature type="transmembrane region" description="Helical" evidence="6">
    <location>
        <begin position="153"/>
        <end position="173"/>
    </location>
</feature>
<keyword evidence="8" id="KW-1185">Reference proteome</keyword>
<dbReference type="PANTHER" id="PTHR30250">
    <property type="entry name" value="PST FAMILY PREDICTED COLANIC ACID TRANSPORTER"/>
    <property type="match status" value="1"/>
</dbReference>
<dbReference type="EMBL" id="JAVDQG010000003">
    <property type="protein sequence ID" value="MDR6225549.1"/>
    <property type="molecule type" value="Genomic_DNA"/>
</dbReference>
<keyword evidence="4 6" id="KW-1133">Transmembrane helix</keyword>
<feature type="transmembrane region" description="Helical" evidence="6">
    <location>
        <begin position="422"/>
        <end position="441"/>
    </location>
</feature>
<feature type="transmembrane region" description="Helical" evidence="6">
    <location>
        <begin position="294"/>
        <end position="314"/>
    </location>
</feature>
<feature type="transmembrane region" description="Helical" evidence="6">
    <location>
        <begin position="123"/>
        <end position="141"/>
    </location>
</feature>
<reference evidence="7 8" key="1">
    <citation type="submission" date="2023-07" db="EMBL/GenBank/DDBJ databases">
        <title>Genomic Encyclopedia of Type Strains, Phase IV (KMG-IV): sequencing the most valuable type-strain genomes for metagenomic binning, comparative biology and taxonomic classification.</title>
        <authorList>
            <person name="Goeker M."/>
        </authorList>
    </citation>
    <scope>NUCLEOTIDE SEQUENCE [LARGE SCALE GENOMIC DNA]</scope>
    <source>
        <strain evidence="7 8">DSM 45903</strain>
    </source>
</reference>
<dbReference type="PANTHER" id="PTHR30250:SF11">
    <property type="entry name" value="O-ANTIGEN TRANSPORTER-RELATED"/>
    <property type="match status" value="1"/>
</dbReference>
<keyword evidence="2" id="KW-1003">Cell membrane</keyword>
<feature type="transmembrane region" description="Helical" evidence="6">
    <location>
        <begin position="12"/>
        <end position="30"/>
    </location>
</feature>
<evidence type="ECO:0000256" key="5">
    <source>
        <dbReference type="ARBA" id="ARBA00023136"/>
    </source>
</evidence>
<proteinExistence type="predicted"/>
<feature type="transmembrane region" description="Helical" evidence="6">
    <location>
        <begin position="179"/>
        <end position="201"/>
    </location>
</feature>
<feature type="transmembrane region" description="Helical" evidence="6">
    <location>
        <begin position="50"/>
        <end position="71"/>
    </location>
</feature>
<feature type="transmembrane region" description="Helical" evidence="6">
    <location>
        <begin position="447"/>
        <end position="468"/>
    </location>
</feature>
<evidence type="ECO:0000256" key="2">
    <source>
        <dbReference type="ARBA" id="ARBA00022475"/>
    </source>
</evidence>
<evidence type="ECO:0000313" key="8">
    <source>
        <dbReference type="Proteomes" id="UP001185012"/>
    </source>
</evidence>
<sequence length="489" mass="54913">MLTKIKQLFSDSTAFALALMGNKIVAFLLVPVYTRALDPTRFGDWDMTNTIAMVLTYFCMLGLDTALAFYFFDAKDEKDRNGYFTASVFVPVMISLVFLAVAAVVSKPTANLLYVEPGEYPNLLFLAVLVIVFNVIIQQTLAYARFARQVKTFMIGSMGYVIGSSLSSVYFVVVQEAGVVGIFYGQIFAQSIAAAILLWHYRDKFTLAVEQRHVRNLLSYGIPLLPALLAFWVMNAMSRPMIYHMVSPEEAGVFGLAVRFASVIALLTAAFQLAWRPFSVSIKDREDAQRIYSLLGRSFLVIGTFFILFLTFFIEPIIKIVAGNKDFFDAYPYVWMLALGTVLNTMHLIVGVGLLINKETKAISKTFMAAAPLYFVGNLLLLPLIGAWGTGIMTVVTYLFAFLSIYRKGQKIYPVDFRMKSMLAYLVLYLAVMAGITWFQVNGWGSLWLIYVGATLFMMLAIFLTGLFNKESITMIRRLLPLRKNNKSL</sequence>
<dbReference type="Proteomes" id="UP001185012">
    <property type="component" value="Unassembled WGS sequence"/>
</dbReference>
<keyword evidence="3 6" id="KW-0812">Transmembrane</keyword>
<evidence type="ECO:0000313" key="7">
    <source>
        <dbReference type="EMBL" id="MDR6225549.1"/>
    </source>
</evidence>
<dbReference type="InterPro" id="IPR050833">
    <property type="entry name" value="Poly_Biosynth_Transport"/>
</dbReference>
<dbReference type="Pfam" id="PF13440">
    <property type="entry name" value="Polysacc_synt_3"/>
    <property type="match status" value="1"/>
</dbReference>
<organism evidence="7 8">
    <name type="scientific">Desmospora profundinema</name>
    <dbReference type="NCBI Taxonomy" id="1571184"/>
    <lineage>
        <taxon>Bacteria</taxon>
        <taxon>Bacillati</taxon>
        <taxon>Bacillota</taxon>
        <taxon>Bacilli</taxon>
        <taxon>Bacillales</taxon>
        <taxon>Thermoactinomycetaceae</taxon>
        <taxon>Desmospora</taxon>
    </lineage>
</organism>
<evidence type="ECO:0000256" key="3">
    <source>
        <dbReference type="ARBA" id="ARBA00022692"/>
    </source>
</evidence>
<gene>
    <name evidence="7" type="ORF">JOE21_001547</name>
</gene>
<keyword evidence="5 6" id="KW-0472">Membrane</keyword>
<feature type="transmembrane region" description="Helical" evidence="6">
    <location>
        <begin position="363"/>
        <end position="381"/>
    </location>
</feature>
<feature type="transmembrane region" description="Helical" evidence="6">
    <location>
        <begin position="253"/>
        <end position="274"/>
    </location>
</feature>